<dbReference type="EMBL" id="PCVY01000071">
    <property type="protein sequence ID" value="PIQ85292.1"/>
    <property type="molecule type" value="Genomic_DNA"/>
</dbReference>
<dbReference type="InterPro" id="IPR019707">
    <property type="entry name" value="DUF2582"/>
</dbReference>
<evidence type="ECO:0008006" key="3">
    <source>
        <dbReference type="Google" id="ProtNLM"/>
    </source>
</evidence>
<evidence type="ECO:0000313" key="2">
    <source>
        <dbReference type="Proteomes" id="UP000230859"/>
    </source>
</evidence>
<protein>
    <recommendedName>
        <fullName evidence="3">Winged helix-turn-helix domain-containing protein</fullName>
    </recommendedName>
</protein>
<name>A0A2H0LLK6_9BACT</name>
<dbReference type="AlphaFoldDB" id="A0A2H0LLK6"/>
<dbReference type="Pfam" id="PF10771">
    <property type="entry name" value="DUF2582"/>
    <property type="match status" value="1"/>
</dbReference>
<comment type="caution">
    <text evidence="1">The sequence shown here is derived from an EMBL/GenBank/DDBJ whole genome shotgun (WGS) entry which is preliminary data.</text>
</comment>
<accession>A0A2H0LLK6</accession>
<proteinExistence type="predicted"/>
<reference evidence="1 2" key="1">
    <citation type="submission" date="2017-09" db="EMBL/GenBank/DDBJ databases">
        <title>Depth-based differentiation of microbial function through sediment-hosted aquifers and enrichment of novel symbionts in the deep terrestrial subsurface.</title>
        <authorList>
            <person name="Probst A.J."/>
            <person name="Ladd B."/>
            <person name="Jarett J.K."/>
            <person name="Geller-Mcgrath D.E."/>
            <person name="Sieber C.M."/>
            <person name="Emerson J.B."/>
            <person name="Anantharaman K."/>
            <person name="Thomas B.C."/>
            <person name="Malmstrom R."/>
            <person name="Stieglmeier M."/>
            <person name="Klingl A."/>
            <person name="Woyke T."/>
            <person name="Ryan C.M."/>
            <person name="Banfield J.F."/>
        </authorList>
    </citation>
    <scope>NUCLEOTIDE SEQUENCE [LARGE SCALE GENOMIC DNA]</scope>
    <source>
        <strain evidence="1">CG11_big_fil_rev_8_21_14_0_20_45_26</strain>
    </source>
</reference>
<dbReference type="Gene3D" id="1.10.10.10">
    <property type="entry name" value="Winged helix-like DNA-binding domain superfamily/Winged helix DNA-binding domain"/>
    <property type="match status" value="1"/>
</dbReference>
<dbReference type="InterPro" id="IPR036388">
    <property type="entry name" value="WH-like_DNA-bd_sf"/>
</dbReference>
<organism evidence="1 2">
    <name type="scientific">Candidatus Abzuiibacterium crystallinum</name>
    <dbReference type="NCBI Taxonomy" id="1974748"/>
    <lineage>
        <taxon>Bacteria</taxon>
        <taxon>Pseudomonadati</taxon>
        <taxon>Candidatus Omnitrophota</taxon>
        <taxon>Candidatus Abzuiibacterium</taxon>
    </lineage>
</organism>
<dbReference type="Proteomes" id="UP000230859">
    <property type="component" value="Unassembled WGS sequence"/>
</dbReference>
<gene>
    <name evidence="1" type="ORF">COV74_09450</name>
</gene>
<evidence type="ECO:0000313" key="1">
    <source>
        <dbReference type="EMBL" id="PIQ85292.1"/>
    </source>
</evidence>
<sequence>MITEIGITAGEIWHYLDKHGSADLATLENGISRPKELLLMSLGWLAREGHISLGDEKSGFSAKLNPQTK</sequence>